<evidence type="ECO:0000313" key="11">
    <source>
        <dbReference type="EMBL" id="MFC7704255.1"/>
    </source>
</evidence>
<keyword evidence="12" id="KW-1185">Reference proteome</keyword>
<accession>A0ABW2UJM8</accession>
<keyword evidence="7 9" id="KW-0472">Membrane</keyword>
<evidence type="ECO:0000256" key="1">
    <source>
        <dbReference type="ARBA" id="ARBA00004429"/>
    </source>
</evidence>
<proteinExistence type="inferred from homology"/>
<comment type="subcellular location">
    <subcellularLocation>
        <location evidence="1 9">Cell inner membrane</location>
        <topology evidence="1 9">Multi-pass membrane protein</topology>
    </subcellularLocation>
</comment>
<evidence type="ECO:0000256" key="9">
    <source>
        <dbReference type="RuleBase" id="RU369079"/>
    </source>
</evidence>
<dbReference type="EMBL" id="JBHTFQ010000004">
    <property type="protein sequence ID" value="MFC7704255.1"/>
    <property type="molecule type" value="Genomic_DNA"/>
</dbReference>
<evidence type="ECO:0000256" key="4">
    <source>
        <dbReference type="ARBA" id="ARBA00022519"/>
    </source>
</evidence>
<keyword evidence="6 9" id="KW-1133">Transmembrane helix</keyword>
<dbReference type="PANTHER" id="PTHR35011">
    <property type="entry name" value="2,3-DIKETO-L-GULONATE TRAP TRANSPORTER SMALL PERMEASE PROTEIN YIAM"/>
    <property type="match status" value="1"/>
</dbReference>
<comment type="caution">
    <text evidence="11">The sequence shown here is derived from an EMBL/GenBank/DDBJ whole genome shotgun (WGS) entry which is preliminary data.</text>
</comment>
<evidence type="ECO:0000313" key="12">
    <source>
        <dbReference type="Proteomes" id="UP001596516"/>
    </source>
</evidence>
<evidence type="ECO:0000256" key="2">
    <source>
        <dbReference type="ARBA" id="ARBA00022448"/>
    </source>
</evidence>
<comment type="subunit">
    <text evidence="9">The complex comprises the extracytoplasmic solute receptor protein and the two transmembrane proteins.</text>
</comment>
<feature type="transmembrane region" description="Helical" evidence="9">
    <location>
        <begin position="52"/>
        <end position="69"/>
    </location>
</feature>
<evidence type="ECO:0000256" key="5">
    <source>
        <dbReference type="ARBA" id="ARBA00022692"/>
    </source>
</evidence>
<name>A0ABW2UJM8_9RHOB</name>
<gene>
    <name evidence="11" type="ORF">ACFQXB_08620</name>
</gene>
<evidence type="ECO:0000256" key="6">
    <source>
        <dbReference type="ARBA" id="ARBA00022989"/>
    </source>
</evidence>
<sequence>MALIGTIARISALLARVERGLLVGLVGAIAGLVLLNVAARALGMTLAWADELAIQAMVLAGFVGASLMLRMRNHPAVQILHEVLPGRGLYLLRVLASALALGFGLVLAWLCWRWFDLPGLIRAGFDVALYESQTFNFLYTEVSPVLGLPMFLPFLVMPWFALTLSLHALANLCEDLGLLPPPGPAETGAAP</sequence>
<feature type="transmembrane region" description="Helical" evidence="9">
    <location>
        <begin position="150"/>
        <end position="170"/>
    </location>
</feature>
<keyword evidence="4 9" id="KW-0997">Cell inner membrane</keyword>
<evidence type="ECO:0000256" key="3">
    <source>
        <dbReference type="ARBA" id="ARBA00022475"/>
    </source>
</evidence>
<reference evidence="12" key="1">
    <citation type="journal article" date="2019" name="Int. J. Syst. Evol. Microbiol.">
        <title>The Global Catalogue of Microorganisms (GCM) 10K type strain sequencing project: providing services to taxonomists for standard genome sequencing and annotation.</title>
        <authorList>
            <consortium name="The Broad Institute Genomics Platform"/>
            <consortium name="The Broad Institute Genome Sequencing Center for Infectious Disease"/>
            <person name="Wu L."/>
            <person name="Ma J."/>
        </authorList>
    </citation>
    <scope>NUCLEOTIDE SEQUENCE [LARGE SCALE GENOMIC DNA]</scope>
    <source>
        <strain evidence="12">CGMCC 1.12750</strain>
    </source>
</reference>
<dbReference type="RefSeq" id="WP_377402196.1">
    <property type="nucleotide sequence ID" value="NZ_JBHTFQ010000004.1"/>
</dbReference>
<feature type="transmembrane region" description="Helical" evidence="9">
    <location>
        <begin position="21"/>
        <end position="46"/>
    </location>
</feature>
<dbReference type="PANTHER" id="PTHR35011:SF2">
    <property type="entry name" value="2,3-DIKETO-L-GULONATE TRAP TRANSPORTER SMALL PERMEASE PROTEIN YIAM"/>
    <property type="match status" value="1"/>
</dbReference>
<feature type="transmembrane region" description="Helical" evidence="9">
    <location>
        <begin position="90"/>
        <end position="115"/>
    </location>
</feature>
<comment type="similarity">
    <text evidence="8 9">Belongs to the TRAP transporter small permease family.</text>
</comment>
<dbReference type="Proteomes" id="UP001596516">
    <property type="component" value="Unassembled WGS sequence"/>
</dbReference>
<dbReference type="InterPro" id="IPR055348">
    <property type="entry name" value="DctQ"/>
</dbReference>
<dbReference type="Pfam" id="PF04290">
    <property type="entry name" value="DctQ"/>
    <property type="match status" value="1"/>
</dbReference>
<keyword evidence="3" id="KW-1003">Cell membrane</keyword>
<comment type="function">
    <text evidence="9">Part of the tripartite ATP-independent periplasmic (TRAP) transport system.</text>
</comment>
<organism evidence="11 12">
    <name type="scientific">Plastorhodobacter daqingensis</name>
    <dbReference type="NCBI Taxonomy" id="1387281"/>
    <lineage>
        <taxon>Bacteria</taxon>
        <taxon>Pseudomonadati</taxon>
        <taxon>Pseudomonadota</taxon>
        <taxon>Alphaproteobacteria</taxon>
        <taxon>Rhodobacterales</taxon>
        <taxon>Paracoccaceae</taxon>
        <taxon>Plastorhodobacter</taxon>
    </lineage>
</organism>
<keyword evidence="5 9" id="KW-0812">Transmembrane</keyword>
<keyword evidence="2 9" id="KW-0813">Transport</keyword>
<evidence type="ECO:0000256" key="7">
    <source>
        <dbReference type="ARBA" id="ARBA00023136"/>
    </source>
</evidence>
<dbReference type="InterPro" id="IPR007387">
    <property type="entry name" value="TRAP_DctQ"/>
</dbReference>
<feature type="domain" description="Tripartite ATP-independent periplasmic transporters DctQ component" evidence="10">
    <location>
        <begin position="29"/>
        <end position="176"/>
    </location>
</feature>
<protein>
    <recommendedName>
        <fullName evidence="9">TRAP transporter small permease protein</fullName>
    </recommendedName>
</protein>
<evidence type="ECO:0000259" key="10">
    <source>
        <dbReference type="Pfam" id="PF04290"/>
    </source>
</evidence>
<evidence type="ECO:0000256" key="8">
    <source>
        <dbReference type="ARBA" id="ARBA00038436"/>
    </source>
</evidence>